<organism evidence="4 5">
    <name type="scientific">Aphanomyces stellatus</name>
    <dbReference type="NCBI Taxonomy" id="120398"/>
    <lineage>
        <taxon>Eukaryota</taxon>
        <taxon>Sar</taxon>
        <taxon>Stramenopiles</taxon>
        <taxon>Oomycota</taxon>
        <taxon>Saprolegniomycetes</taxon>
        <taxon>Saprolegniales</taxon>
        <taxon>Verrucalvaceae</taxon>
        <taxon>Aphanomyces</taxon>
    </lineage>
</organism>
<evidence type="ECO:0000313" key="3">
    <source>
        <dbReference type="EMBL" id="KAF0718436.1"/>
    </source>
</evidence>
<proteinExistence type="predicted"/>
<keyword evidence="2" id="KW-1133">Transmembrane helix</keyword>
<dbReference type="AlphaFoldDB" id="A0A485KA32"/>
<protein>
    <submittedName>
        <fullName evidence="4">Aste57867_1700 protein</fullName>
    </submittedName>
</protein>
<name>A0A485KA32_9STRA</name>
<reference evidence="3" key="2">
    <citation type="submission" date="2019-06" db="EMBL/GenBank/DDBJ databases">
        <title>Genomics analysis of Aphanomyces spp. identifies a new class of oomycete effector associated with host adaptation.</title>
        <authorList>
            <person name="Gaulin E."/>
        </authorList>
    </citation>
    <scope>NUCLEOTIDE SEQUENCE</scope>
    <source>
        <strain evidence="3">CBS 578.67</strain>
    </source>
</reference>
<keyword evidence="5" id="KW-1185">Reference proteome</keyword>
<feature type="region of interest" description="Disordered" evidence="1">
    <location>
        <begin position="280"/>
        <end position="307"/>
    </location>
</feature>
<keyword evidence="2" id="KW-0472">Membrane</keyword>
<feature type="transmembrane region" description="Helical" evidence="2">
    <location>
        <begin position="180"/>
        <end position="205"/>
    </location>
</feature>
<accession>A0A485KA32</accession>
<dbReference type="EMBL" id="VJMH01000149">
    <property type="protein sequence ID" value="KAF0718436.1"/>
    <property type="molecule type" value="Genomic_DNA"/>
</dbReference>
<feature type="transmembrane region" description="Helical" evidence="2">
    <location>
        <begin position="147"/>
        <end position="168"/>
    </location>
</feature>
<feature type="transmembrane region" description="Helical" evidence="2">
    <location>
        <begin position="220"/>
        <end position="240"/>
    </location>
</feature>
<gene>
    <name evidence="4" type="primary">Aste57867_1700</name>
    <name evidence="3" type="ORF">As57867_001698</name>
    <name evidence="4" type="ORF">ASTE57867_1700</name>
</gene>
<sequence length="321" mass="34072">MTLNLPLWAVFDAAASDSTTDVAASARVNSTLIHVGLTSVCLETTNTRAVQDPRNPNAVYTCADLTSTVVVQLNCSSVVRGGPPLHCGAVAVLALPHSLCDNISSGGGGWGYNYAALTLHQRLDTDNVAAVELSRFLASACGATGNFVQAMGVLATLSSIVCSFLLLFEASWLRWRVMAYVLHAATYAGVVVVVAGALLLVAWGYEASHLGHFQFTEATYVAFGAIVLSGVALVASRVHASTVYARRGRRRTYVKGDVYVDRRTRLHVLVESDSTTLVFDDDDTRDASQGSSSSDGTVDGDDSELFTPRHHSSVAFVDVVP</sequence>
<dbReference type="EMBL" id="CAADRA010000149">
    <property type="protein sequence ID" value="VFT78911.1"/>
    <property type="molecule type" value="Genomic_DNA"/>
</dbReference>
<keyword evidence="2" id="KW-0812">Transmembrane</keyword>
<evidence type="ECO:0000256" key="1">
    <source>
        <dbReference type="SAM" id="MobiDB-lite"/>
    </source>
</evidence>
<dbReference type="OrthoDB" id="67855at2759"/>
<evidence type="ECO:0000313" key="4">
    <source>
        <dbReference type="EMBL" id="VFT78911.1"/>
    </source>
</evidence>
<reference evidence="4 5" key="1">
    <citation type="submission" date="2019-03" db="EMBL/GenBank/DDBJ databases">
        <authorList>
            <person name="Gaulin E."/>
            <person name="Dumas B."/>
        </authorList>
    </citation>
    <scope>NUCLEOTIDE SEQUENCE [LARGE SCALE GENOMIC DNA]</scope>
    <source>
        <strain evidence="4">CBS 568.67</strain>
    </source>
</reference>
<evidence type="ECO:0000313" key="5">
    <source>
        <dbReference type="Proteomes" id="UP000332933"/>
    </source>
</evidence>
<feature type="compositionally biased region" description="Low complexity" evidence="1">
    <location>
        <begin position="287"/>
        <end position="297"/>
    </location>
</feature>
<evidence type="ECO:0000256" key="2">
    <source>
        <dbReference type="SAM" id="Phobius"/>
    </source>
</evidence>
<dbReference type="Proteomes" id="UP000332933">
    <property type="component" value="Unassembled WGS sequence"/>
</dbReference>